<gene>
    <name evidence="2" type="ORF">TIS948_LOCUS15766</name>
</gene>
<proteinExistence type="predicted"/>
<organism evidence="2 3">
    <name type="scientific">Rotaria socialis</name>
    <dbReference type="NCBI Taxonomy" id="392032"/>
    <lineage>
        <taxon>Eukaryota</taxon>
        <taxon>Metazoa</taxon>
        <taxon>Spiralia</taxon>
        <taxon>Gnathifera</taxon>
        <taxon>Rotifera</taxon>
        <taxon>Eurotatoria</taxon>
        <taxon>Bdelloidea</taxon>
        <taxon>Philodinida</taxon>
        <taxon>Philodinidae</taxon>
        <taxon>Rotaria</taxon>
    </lineage>
</organism>
<sequence>MLIRPYTDKITIDIFVNNIKAQNNSSIFIDVSTCLRDAMDSLFTNDHNITIPAKNNMNFDLSNNVGLSPTDALKLMMNKRKLELTATINGEEKNQENESEGAKRMCIINDHQKNEQNE</sequence>
<protein>
    <submittedName>
        <fullName evidence="2">Uncharacterized protein</fullName>
    </submittedName>
</protein>
<dbReference type="AlphaFoldDB" id="A0A817RLJ3"/>
<feature type="region of interest" description="Disordered" evidence="1">
    <location>
        <begin position="88"/>
        <end position="118"/>
    </location>
</feature>
<dbReference type="EMBL" id="CAJNXB010002566">
    <property type="protein sequence ID" value="CAF3260811.1"/>
    <property type="molecule type" value="Genomic_DNA"/>
</dbReference>
<evidence type="ECO:0000313" key="2">
    <source>
        <dbReference type="EMBL" id="CAF3260811.1"/>
    </source>
</evidence>
<comment type="caution">
    <text evidence="2">The sequence shown here is derived from an EMBL/GenBank/DDBJ whole genome shotgun (WGS) entry which is preliminary data.</text>
</comment>
<dbReference type="OrthoDB" id="9984128at2759"/>
<dbReference type="Proteomes" id="UP000663825">
    <property type="component" value="Unassembled WGS sequence"/>
</dbReference>
<reference evidence="2" key="1">
    <citation type="submission" date="2021-02" db="EMBL/GenBank/DDBJ databases">
        <authorList>
            <person name="Nowell W R."/>
        </authorList>
    </citation>
    <scope>NUCLEOTIDE SEQUENCE</scope>
</reference>
<evidence type="ECO:0000313" key="3">
    <source>
        <dbReference type="Proteomes" id="UP000663825"/>
    </source>
</evidence>
<accession>A0A817RLJ3</accession>
<name>A0A817RLJ3_9BILA</name>
<feature type="compositionally biased region" description="Basic and acidic residues" evidence="1">
    <location>
        <begin position="90"/>
        <end position="103"/>
    </location>
</feature>
<evidence type="ECO:0000256" key="1">
    <source>
        <dbReference type="SAM" id="MobiDB-lite"/>
    </source>
</evidence>